<gene>
    <name evidence="5" type="ORF">FB567DRAFT_581998</name>
</gene>
<evidence type="ECO:0000256" key="2">
    <source>
        <dbReference type="ARBA" id="ARBA00022827"/>
    </source>
</evidence>
<comment type="caution">
    <text evidence="5">The sequence shown here is derived from an EMBL/GenBank/DDBJ whole genome shotgun (WGS) entry which is preliminary data.</text>
</comment>
<dbReference type="Proteomes" id="UP000813461">
    <property type="component" value="Unassembled WGS sequence"/>
</dbReference>
<protein>
    <recommendedName>
        <fullName evidence="7">FAD/NAD(P)-binding domain-containing protein</fullName>
    </recommendedName>
</protein>
<evidence type="ECO:0000256" key="4">
    <source>
        <dbReference type="SAM" id="SignalP"/>
    </source>
</evidence>
<name>A0A8K0R021_9PLEO</name>
<keyword evidence="3" id="KW-0560">Oxidoreductase</keyword>
<dbReference type="EMBL" id="JAGMVJ010000015">
    <property type="protein sequence ID" value="KAH7080858.1"/>
    <property type="molecule type" value="Genomic_DNA"/>
</dbReference>
<organism evidence="5 6">
    <name type="scientific">Paraphoma chrysanthemicola</name>
    <dbReference type="NCBI Taxonomy" id="798071"/>
    <lineage>
        <taxon>Eukaryota</taxon>
        <taxon>Fungi</taxon>
        <taxon>Dikarya</taxon>
        <taxon>Ascomycota</taxon>
        <taxon>Pezizomycotina</taxon>
        <taxon>Dothideomycetes</taxon>
        <taxon>Pleosporomycetidae</taxon>
        <taxon>Pleosporales</taxon>
        <taxon>Pleosporineae</taxon>
        <taxon>Phaeosphaeriaceae</taxon>
        <taxon>Paraphoma</taxon>
    </lineage>
</organism>
<evidence type="ECO:0000256" key="1">
    <source>
        <dbReference type="ARBA" id="ARBA00022630"/>
    </source>
</evidence>
<dbReference type="PANTHER" id="PTHR46720:SF3">
    <property type="entry name" value="FAD-BINDING DOMAIN-CONTAINING PROTEIN-RELATED"/>
    <property type="match status" value="1"/>
</dbReference>
<dbReference type="GO" id="GO:0044550">
    <property type="term" value="P:secondary metabolite biosynthetic process"/>
    <property type="evidence" value="ECO:0007669"/>
    <property type="project" value="TreeGrafter"/>
</dbReference>
<feature type="signal peptide" evidence="4">
    <location>
        <begin position="1"/>
        <end position="20"/>
    </location>
</feature>
<keyword evidence="4" id="KW-0732">Signal</keyword>
<dbReference type="GO" id="GO:0016491">
    <property type="term" value="F:oxidoreductase activity"/>
    <property type="evidence" value="ECO:0007669"/>
    <property type="project" value="UniProtKB-KW"/>
</dbReference>
<evidence type="ECO:0000256" key="3">
    <source>
        <dbReference type="ARBA" id="ARBA00023002"/>
    </source>
</evidence>
<dbReference type="OrthoDB" id="16820at2759"/>
<evidence type="ECO:0000313" key="5">
    <source>
        <dbReference type="EMBL" id="KAH7080858.1"/>
    </source>
</evidence>
<proteinExistence type="predicted"/>
<dbReference type="Gene3D" id="3.50.50.60">
    <property type="entry name" value="FAD/NAD(P)-binding domain"/>
    <property type="match status" value="1"/>
</dbReference>
<reference evidence="5" key="1">
    <citation type="journal article" date="2021" name="Nat. Commun.">
        <title>Genetic determinants of endophytism in the Arabidopsis root mycobiome.</title>
        <authorList>
            <person name="Mesny F."/>
            <person name="Miyauchi S."/>
            <person name="Thiergart T."/>
            <person name="Pickel B."/>
            <person name="Atanasova L."/>
            <person name="Karlsson M."/>
            <person name="Huettel B."/>
            <person name="Barry K.W."/>
            <person name="Haridas S."/>
            <person name="Chen C."/>
            <person name="Bauer D."/>
            <person name="Andreopoulos W."/>
            <person name="Pangilinan J."/>
            <person name="LaButti K."/>
            <person name="Riley R."/>
            <person name="Lipzen A."/>
            <person name="Clum A."/>
            <person name="Drula E."/>
            <person name="Henrissat B."/>
            <person name="Kohler A."/>
            <person name="Grigoriev I.V."/>
            <person name="Martin F.M."/>
            <person name="Hacquard S."/>
        </authorList>
    </citation>
    <scope>NUCLEOTIDE SEQUENCE</scope>
    <source>
        <strain evidence="5">MPI-SDFR-AT-0120</strain>
    </source>
</reference>
<evidence type="ECO:0000313" key="6">
    <source>
        <dbReference type="Proteomes" id="UP000813461"/>
    </source>
</evidence>
<accession>A0A8K0R021</accession>
<dbReference type="AlphaFoldDB" id="A0A8K0R021"/>
<evidence type="ECO:0008006" key="7">
    <source>
        <dbReference type="Google" id="ProtNLM"/>
    </source>
</evidence>
<dbReference type="PANTHER" id="PTHR46720">
    <property type="entry name" value="HYDROXYLASE, PUTATIVE (AFU_ORTHOLOGUE AFUA_3G01460)-RELATED"/>
    <property type="match status" value="1"/>
</dbReference>
<dbReference type="InterPro" id="IPR036188">
    <property type="entry name" value="FAD/NAD-bd_sf"/>
</dbReference>
<keyword evidence="1" id="KW-0285">Flavoprotein</keyword>
<keyword evidence="2" id="KW-0274">FAD</keyword>
<keyword evidence="6" id="KW-1185">Reference proteome</keyword>
<dbReference type="InterPro" id="IPR051104">
    <property type="entry name" value="FAD_monoxygenase"/>
</dbReference>
<sequence>MNHRLMHVAVAALFVALTSAKRDLVVAIYGGGPASATLANAIKDYEHIDLQYFDPAQNLTPTSFRLYGFSPSVHQTLAQISEEAGNALNRAGWYAEDPSQIVIGQDGPDAGKVVLDWAKLPNTTHHPEVTVVDPAAYLMQMLNPIDSKRLHPNKRLISVTQQDVSDYPLKLKFEDGTTVEADVLAGDDGTFGTMRSHVLGATHPATAPVFMNFLSAVAHVDPKEAEKLLGARYGDKTAGRRFEHVGLGSWFLNAYLEGFSTCLGSFYTAEQYDIRQFVRTTTAAEIRARFGNLANSEGIIKLLTSYSGLRLIPEIEHPSAPTYTNARIAMTGSSAHTMTNFQQLGPSQDIEDALILSAVLGLARADAPESIDAALYAYDAVRRPRSQWVSEHGKRLGMLWTGMVPEVGLDVGRLREAFLEWKEKGEEFDAGKHREEAVRVMRRRWESGKPVGQEVLEL</sequence>
<dbReference type="PRINTS" id="PR00420">
    <property type="entry name" value="RNGMNOXGNASE"/>
</dbReference>
<feature type="chain" id="PRO_5035426911" description="FAD/NAD(P)-binding domain-containing protein" evidence="4">
    <location>
        <begin position="21"/>
        <end position="458"/>
    </location>
</feature>
<dbReference type="SUPFAM" id="SSF51905">
    <property type="entry name" value="FAD/NAD(P)-binding domain"/>
    <property type="match status" value="1"/>
</dbReference>